<gene>
    <name evidence="1" type="ORF">METZ01_LOCUS283911</name>
</gene>
<sequence length="77" mass="9250">MLFLQIGPETMSNFALYRRVRSSEENPAWKKRARQYHLNHTNTKTKTVEIILIFRVFFAAARQSFPLCWQRPFILYA</sequence>
<organism evidence="1">
    <name type="scientific">marine metagenome</name>
    <dbReference type="NCBI Taxonomy" id="408172"/>
    <lineage>
        <taxon>unclassified sequences</taxon>
        <taxon>metagenomes</taxon>
        <taxon>ecological metagenomes</taxon>
    </lineage>
</organism>
<dbReference type="AlphaFoldDB" id="A0A382L7Q9"/>
<protein>
    <submittedName>
        <fullName evidence="1">Uncharacterized protein</fullName>
    </submittedName>
</protein>
<accession>A0A382L7Q9</accession>
<dbReference type="EMBL" id="UINC01084420">
    <property type="protein sequence ID" value="SVC31057.1"/>
    <property type="molecule type" value="Genomic_DNA"/>
</dbReference>
<proteinExistence type="predicted"/>
<evidence type="ECO:0000313" key="1">
    <source>
        <dbReference type="EMBL" id="SVC31057.1"/>
    </source>
</evidence>
<reference evidence="1" key="1">
    <citation type="submission" date="2018-05" db="EMBL/GenBank/DDBJ databases">
        <authorList>
            <person name="Lanie J.A."/>
            <person name="Ng W.-L."/>
            <person name="Kazmierczak K.M."/>
            <person name="Andrzejewski T.M."/>
            <person name="Davidsen T.M."/>
            <person name="Wayne K.J."/>
            <person name="Tettelin H."/>
            <person name="Glass J.I."/>
            <person name="Rusch D."/>
            <person name="Podicherti R."/>
            <person name="Tsui H.-C.T."/>
            <person name="Winkler M.E."/>
        </authorList>
    </citation>
    <scope>NUCLEOTIDE SEQUENCE</scope>
</reference>
<name>A0A382L7Q9_9ZZZZ</name>